<keyword evidence="2" id="KW-0472">Membrane</keyword>
<dbReference type="PANTHER" id="PTHR43861:SF3">
    <property type="entry name" value="PUTATIVE (AFU_ORTHOLOGUE AFUA_2G14390)-RELATED"/>
    <property type="match status" value="1"/>
</dbReference>
<dbReference type="Pfam" id="PF13489">
    <property type="entry name" value="Methyltransf_23"/>
    <property type="match status" value="1"/>
</dbReference>
<name>A0A0G4H8F5_9ALVE</name>
<accession>A0A0G4H8F5</accession>
<keyword evidence="2" id="KW-1133">Transmembrane helix</keyword>
<keyword evidence="1" id="KW-0808">Transferase</keyword>
<protein>
    <recommendedName>
        <fullName evidence="4">Methyltransferase type 11 domain-containing protein</fullName>
    </recommendedName>
</protein>
<gene>
    <name evidence="3" type="ORF">Cvel_25139</name>
</gene>
<dbReference type="InterPro" id="IPR029063">
    <property type="entry name" value="SAM-dependent_MTases_sf"/>
</dbReference>
<dbReference type="CDD" id="cd02440">
    <property type="entry name" value="AdoMet_MTases"/>
    <property type="match status" value="1"/>
</dbReference>
<organism evidence="3">
    <name type="scientific">Chromera velia CCMP2878</name>
    <dbReference type="NCBI Taxonomy" id="1169474"/>
    <lineage>
        <taxon>Eukaryota</taxon>
        <taxon>Sar</taxon>
        <taxon>Alveolata</taxon>
        <taxon>Colpodellida</taxon>
        <taxon>Chromeraceae</taxon>
        <taxon>Chromera</taxon>
    </lineage>
</organism>
<evidence type="ECO:0008006" key="4">
    <source>
        <dbReference type="Google" id="ProtNLM"/>
    </source>
</evidence>
<reference evidence="3" key="1">
    <citation type="submission" date="2014-11" db="EMBL/GenBank/DDBJ databases">
        <authorList>
            <person name="Otto D Thomas"/>
            <person name="Naeem Raeece"/>
        </authorList>
    </citation>
    <scope>NUCLEOTIDE SEQUENCE</scope>
</reference>
<keyword evidence="2" id="KW-0812">Transmembrane</keyword>
<dbReference type="AlphaFoldDB" id="A0A0G4H8F5"/>
<dbReference type="Gene3D" id="3.40.50.150">
    <property type="entry name" value="Vaccinia Virus protein VP39"/>
    <property type="match status" value="1"/>
</dbReference>
<sequence length="286" mass="31940">MGKKGQTPFPWNLPFWKVACIITCAFALVAVVSFRIGRAPRRAEGQDGVSAEALVRAEKILKLKHEVDFVFQRAADQYSVEYFAWQSTNVELGGKITALLFSPYLKPSDTVVDFGCGSGTVLETLDVKTRWCVEVNDVARGFAAQRGKMDRLHKFLSEIPDESVDKVMSNHALEHVAFPPLTLLEIFQKLKPGGRLIIAVPSMKDEGDRDYDPKDVNHHLYAWNCQLLGNLVKVVGFDLIEAKTKRFSRTGASDEAFLRGGADEFWKVAQEENVHPQTFVVAQKPG</sequence>
<dbReference type="SUPFAM" id="SSF53335">
    <property type="entry name" value="S-adenosyl-L-methionine-dependent methyltransferases"/>
    <property type="match status" value="1"/>
</dbReference>
<feature type="transmembrane region" description="Helical" evidence="2">
    <location>
        <begin position="15"/>
        <end position="34"/>
    </location>
</feature>
<evidence type="ECO:0000256" key="1">
    <source>
        <dbReference type="ARBA" id="ARBA00022679"/>
    </source>
</evidence>
<proteinExistence type="predicted"/>
<dbReference type="PANTHER" id="PTHR43861">
    <property type="entry name" value="TRANS-ACONITATE 2-METHYLTRANSFERASE-RELATED"/>
    <property type="match status" value="1"/>
</dbReference>
<dbReference type="VEuPathDB" id="CryptoDB:Cvel_25139"/>
<evidence type="ECO:0000256" key="2">
    <source>
        <dbReference type="SAM" id="Phobius"/>
    </source>
</evidence>
<dbReference type="GO" id="GO:0016740">
    <property type="term" value="F:transferase activity"/>
    <property type="evidence" value="ECO:0007669"/>
    <property type="project" value="UniProtKB-KW"/>
</dbReference>
<dbReference type="EMBL" id="CDMZ01001996">
    <property type="protein sequence ID" value="CEM40219.1"/>
    <property type="molecule type" value="Genomic_DNA"/>
</dbReference>
<evidence type="ECO:0000313" key="3">
    <source>
        <dbReference type="EMBL" id="CEM40219.1"/>
    </source>
</evidence>